<gene>
    <name evidence="7" type="ORF">KPL78_14935</name>
</gene>
<feature type="domain" description="Glycosyl transferase family 3" evidence="5">
    <location>
        <begin position="110"/>
        <end position="248"/>
    </location>
</feature>
<keyword evidence="2 7" id="KW-0808">Transferase</keyword>
<dbReference type="Gene3D" id="3.40.1030.10">
    <property type="entry name" value="Nucleoside phosphorylase/phosphoribosyltransferase catalytic domain"/>
    <property type="match status" value="1"/>
</dbReference>
<dbReference type="InterPro" id="IPR035902">
    <property type="entry name" value="Nuc_phospho_transferase"/>
</dbReference>
<dbReference type="InterPro" id="IPR017459">
    <property type="entry name" value="Glycosyl_Trfase_fam3_N_dom"/>
</dbReference>
<dbReference type="PANTHER" id="PTHR43285">
    <property type="entry name" value="ANTHRANILATE PHOSPHORIBOSYLTRANSFERASE"/>
    <property type="match status" value="1"/>
</dbReference>
<evidence type="ECO:0000256" key="2">
    <source>
        <dbReference type="ARBA" id="ARBA00022679"/>
    </source>
</evidence>
<dbReference type="InterPro" id="IPR000312">
    <property type="entry name" value="Glycosyl_Trfase_fam3"/>
</dbReference>
<comment type="caution">
    <text evidence="7">The sequence shown here is derived from an EMBL/GenBank/DDBJ whole genome shotgun (WGS) entry which is preliminary data.</text>
</comment>
<evidence type="ECO:0000259" key="6">
    <source>
        <dbReference type="Pfam" id="PF02885"/>
    </source>
</evidence>
<evidence type="ECO:0000313" key="8">
    <source>
        <dbReference type="Proteomes" id="UP001196565"/>
    </source>
</evidence>
<dbReference type="SUPFAM" id="SSF52418">
    <property type="entry name" value="Nucleoside phosphorylase/phosphoribosyltransferase catalytic domain"/>
    <property type="match status" value="1"/>
</dbReference>
<accession>A0ABS7ACW9</accession>
<name>A0ABS7ACW9_9PROT</name>
<dbReference type="Pfam" id="PF02885">
    <property type="entry name" value="Glycos_trans_3N"/>
    <property type="match status" value="1"/>
</dbReference>
<dbReference type="InterPro" id="IPR036320">
    <property type="entry name" value="Glycosyl_Trfase_fam3_N_dom_sf"/>
</dbReference>
<dbReference type="NCBIfam" id="NF006564">
    <property type="entry name" value="PRK09071.1"/>
    <property type="match status" value="1"/>
</dbReference>
<feature type="domain" description="Glycosyl transferase family 3 N-terminal" evidence="6">
    <location>
        <begin position="17"/>
        <end position="81"/>
    </location>
</feature>
<dbReference type="Gene3D" id="1.20.970.10">
    <property type="entry name" value="Transferase, Pyrimidine Nucleoside Phosphorylase, Chain C"/>
    <property type="match status" value="1"/>
</dbReference>
<evidence type="ECO:0000313" key="7">
    <source>
        <dbReference type="EMBL" id="MBW6399155.1"/>
    </source>
</evidence>
<evidence type="ECO:0000259" key="5">
    <source>
        <dbReference type="Pfam" id="PF00591"/>
    </source>
</evidence>
<dbReference type="SUPFAM" id="SSF47648">
    <property type="entry name" value="Nucleoside phosphorylase/phosphoribosyltransferase N-terminal domain"/>
    <property type="match status" value="1"/>
</dbReference>
<keyword evidence="3" id="KW-0057">Aromatic amino acid biosynthesis</keyword>
<evidence type="ECO:0000256" key="1">
    <source>
        <dbReference type="ARBA" id="ARBA00022676"/>
    </source>
</evidence>
<keyword evidence="3" id="KW-0028">Amino-acid biosynthesis</keyword>
<feature type="region of interest" description="Disordered" evidence="4">
    <location>
        <begin position="1"/>
        <end position="31"/>
    </location>
</feature>
<dbReference type="Proteomes" id="UP001196565">
    <property type="component" value="Unassembled WGS sequence"/>
</dbReference>
<organism evidence="7 8">
    <name type="scientific">Roseomonas alba</name>
    <dbReference type="NCBI Taxonomy" id="2846776"/>
    <lineage>
        <taxon>Bacteria</taxon>
        <taxon>Pseudomonadati</taxon>
        <taxon>Pseudomonadota</taxon>
        <taxon>Alphaproteobacteria</taxon>
        <taxon>Acetobacterales</taxon>
        <taxon>Roseomonadaceae</taxon>
        <taxon>Roseomonas</taxon>
    </lineage>
</organism>
<evidence type="ECO:0000256" key="4">
    <source>
        <dbReference type="SAM" id="MobiDB-lite"/>
    </source>
</evidence>
<dbReference type="Pfam" id="PF00591">
    <property type="entry name" value="Glycos_transf_3"/>
    <property type="match status" value="1"/>
</dbReference>
<evidence type="ECO:0000256" key="3">
    <source>
        <dbReference type="ARBA" id="ARBA00022822"/>
    </source>
</evidence>
<protein>
    <submittedName>
        <fullName evidence="7">Glycosyl transferase family protein</fullName>
    </submittedName>
</protein>
<sequence length="338" mass="35294">MSNSDADAEGPEHPFAPYLRTLGRGPGRSRALTREEAGDALRMVLTGAADPHQIGAFLLLLRYRGEDIHEIAGLVDAAREVAGCGPGPRVDLDWPSYGAGRTRGEPWFLLAALALARAGFRVAMHGSNAFTAGVPVAHALPQLGLRAARDRDDAAALIATTGFAYLPLAAMDAGLDRLLMLRALLGLRSPINTVARLLNPFDAPASVDGVFHPPYIAVHLGASELLGRHRLLVVKGGGGEAERNPSKPMMAHLLSAAGRSELELPALLPGAGRPAEALQAVWTGEAEGSAQAAVLATIALGLLAIGAVPPDRADAEALAIWRNRGVRALPRVQRAATA</sequence>
<dbReference type="GO" id="GO:0016740">
    <property type="term" value="F:transferase activity"/>
    <property type="evidence" value="ECO:0007669"/>
    <property type="project" value="UniProtKB-KW"/>
</dbReference>
<dbReference type="PANTHER" id="PTHR43285:SF2">
    <property type="entry name" value="ANTHRANILATE PHOSPHORIBOSYLTRANSFERASE"/>
    <property type="match status" value="1"/>
</dbReference>
<proteinExistence type="predicted"/>
<dbReference type="RefSeq" id="WP_219763772.1">
    <property type="nucleotide sequence ID" value="NZ_JAHYBZ010000005.1"/>
</dbReference>
<keyword evidence="8" id="KW-1185">Reference proteome</keyword>
<dbReference type="InterPro" id="IPR005940">
    <property type="entry name" value="Anthranilate_Pribosyl_Tfrase"/>
</dbReference>
<reference evidence="7 8" key="1">
    <citation type="submission" date="2021-07" db="EMBL/GenBank/DDBJ databases">
        <authorList>
            <person name="So Y."/>
        </authorList>
    </citation>
    <scope>NUCLEOTIDE SEQUENCE [LARGE SCALE GENOMIC DNA]</scope>
    <source>
        <strain evidence="7 8">HJA6</strain>
    </source>
</reference>
<keyword evidence="3" id="KW-0822">Tryptophan biosynthesis</keyword>
<dbReference type="EMBL" id="JAHYBZ010000005">
    <property type="protein sequence ID" value="MBW6399155.1"/>
    <property type="molecule type" value="Genomic_DNA"/>
</dbReference>
<keyword evidence="1" id="KW-0328">Glycosyltransferase</keyword>